<gene>
    <name evidence="2" type="ORF">NEMVEDRAFT_v1g218578</name>
</gene>
<dbReference type="HOGENOM" id="CLU_1483704_0_0_1"/>
<evidence type="ECO:0000313" key="3">
    <source>
        <dbReference type="Proteomes" id="UP000001593"/>
    </source>
</evidence>
<keyword evidence="3" id="KW-1185">Reference proteome</keyword>
<protein>
    <submittedName>
        <fullName evidence="2">Uncharacterized protein</fullName>
    </submittedName>
</protein>
<sequence length="182" mass="19676">MGDGGKSASLNIVIDGKAKRWVVNPSGGKIRSLAANETNKYLSISIGAQGAKAAEYKVLKEALYNLSRARLKPQQRLFLKLYKNEGGGGACVRAQGATLRILGHSTKEIAKRSGRKPEDGLTNGGKDSPLKTSQGGARPTVLANCARKLIEKTKYKRNNSTKKISKDLQQNNISFCNTTVWT</sequence>
<feature type="region of interest" description="Disordered" evidence="1">
    <location>
        <begin position="108"/>
        <end position="137"/>
    </location>
</feature>
<reference evidence="2 3" key="1">
    <citation type="journal article" date="2007" name="Science">
        <title>Sea anemone genome reveals ancestral eumetazoan gene repertoire and genomic organization.</title>
        <authorList>
            <person name="Putnam N.H."/>
            <person name="Srivastava M."/>
            <person name="Hellsten U."/>
            <person name="Dirks B."/>
            <person name="Chapman J."/>
            <person name="Salamov A."/>
            <person name="Terry A."/>
            <person name="Shapiro H."/>
            <person name="Lindquist E."/>
            <person name="Kapitonov V.V."/>
            <person name="Jurka J."/>
            <person name="Genikhovich G."/>
            <person name="Grigoriev I.V."/>
            <person name="Lucas S.M."/>
            <person name="Steele R.E."/>
            <person name="Finnerty J.R."/>
            <person name="Technau U."/>
            <person name="Martindale M.Q."/>
            <person name="Rokhsar D.S."/>
        </authorList>
    </citation>
    <scope>NUCLEOTIDE SEQUENCE [LARGE SCALE GENOMIC DNA]</scope>
    <source>
        <strain evidence="3">CH2 X CH6</strain>
    </source>
</reference>
<proteinExistence type="predicted"/>
<evidence type="ECO:0000313" key="2">
    <source>
        <dbReference type="EMBL" id="EDO31941.1"/>
    </source>
</evidence>
<dbReference type="InParanoid" id="A7SWI8"/>
<organism evidence="2 3">
    <name type="scientific">Nematostella vectensis</name>
    <name type="common">Starlet sea anemone</name>
    <dbReference type="NCBI Taxonomy" id="45351"/>
    <lineage>
        <taxon>Eukaryota</taxon>
        <taxon>Metazoa</taxon>
        <taxon>Cnidaria</taxon>
        <taxon>Anthozoa</taxon>
        <taxon>Hexacorallia</taxon>
        <taxon>Actiniaria</taxon>
        <taxon>Edwardsiidae</taxon>
        <taxon>Nematostella</taxon>
    </lineage>
</organism>
<name>A7SWI8_NEMVE</name>
<dbReference type="EMBL" id="DS469860">
    <property type="protein sequence ID" value="EDO31941.1"/>
    <property type="molecule type" value="Genomic_DNA"/>
</dbReference>
<dbReference type="AlphaFoldDB" id="A7SWI8"/>
<feature type="compositionally biased region" description="Basic and acidic residues" evidence="1">
    <location>
        <begin position="108"/>
        <end position="119"/>
    </location>
</feature>
<dbReference type="Proteomes" id="UP000001593">
    <property type="component" value="Unassembled WGS sequence"/>
</dbReference>
<accession>A7SWI8</accession>
<evidence type="ECO:0000256" key="1">
    <source>
        <dbReference type="SAM" id="MobiDB-lite"/>
    </source>
</evidence>